<comment type="caution">
    <text evidence="2">The sequence shown here is derived from an EMBL/GenBank/DDBJ whole genome shotgun (WGS) entry which is preliminary data.</text>
</comment>
<evidence type="ECO:0000256" key="1">
    <source>
        <dbReference type="SAM" id="MobiDB-lite"/>
    </source>
</evidence>
<organism evidence="2">
    <name type="scientific">marine sediment metagenome</name>
    <dbReference type="NCBI Taxonomy" id="412755"/>
    <lineage>
        <taxon>unclassified sequences</taxon>
        <taxon>metagenomes</taxon>
        <taxon>ecological metagenomes</taxon>
    </lineage>
</organism>
<protein>
    <submittedName>
        <fullName evidence="2">Uncharacterized protein</fullName>
    </submittedName>
</protein>
<feature type="region of interest" description="Disordered" evidence="1">
    <location>
        <begin position="16"/>
        <end position="43"/>
    </location>
</feature>
<name>X1FEN1_9ZZZZ</name>
<accession>X1FEN1</accession>
<reference evidence="2" key="1">
    <citation type="journal article" date="2014" name="Front. Microbiol.">
        <title>High frequency of phylogenetically diverse reductive dehalogenase-homologous genes in deep subseafloor sedimentary metagenomes.</title>
        <authorList>
            <person name="Kawai M."/>
            <person name="Futagami T."/>
            <person name="Toyoda A."/>
            <person name="Takaki Y."/>
            <person name="Nishi S."/>
            <person name="Hori S."/>
            <person name="Arai W."/>
            <person name="Tsubouchi T."/>
            <person name="Morono Y."/>
            <person name="Uchiyama I."/>
            <person name="Ito T."/>
            <person name="Fujiyama A."/>
            <person name="Inagaki F."/>
            <person name="Takami H."/>
        </authorList>
    </citation>
    <scope>NUCLEOTIDE SEQUENCE</scope>
    <source>
        <strain evidence="2">Expedition CK06-06</strain>
    </source>
</reference>
<evidence type="ECO:0000313" key="2">
    <source>
        <dbReference type="EMBL" id="GAH27879.1"/>
    </source>
</evidence>
<proteinExistence type="predicted"/>
<sequence length="43" mass="4682">DRRLASGLPLLMETERRGDVRASSEPSTLGLLKGGRYHSGVNE</sequence>
<feature type="non-terminal residue" evidence="2">
    <location>
        <position position="1"/>
    </location>
</feature>
<dbReference type="AlphaFoldDB" id="X1FEN1"/>
<gene>
    <name evidence="2" type="ORF">S03H2_08036</name>
</gene>
<dbReference type="EMBL" id="BARU01003824">
    <property type="protein sequence ID" value="GAH27879.1"/>
    <property type="molecule type" value="Genomic_DNA"/>
</dbReference>